<dbReference type="PANTHER" id="PTHR22911">
    <property type="entry name" value="ACYL-MALONYL CONDENSING ENZYME-RELATED"/>
    <property type="match status" value="1"/>
</dbReference>
<protein>
    <submittedName>
        <fullName evidence="5">EamA family transporter</fullName>
    </submittedName>
</protein>
<evidence type="ECO:0000259" key="4">
    <source>
        <dbReference type="Pfam" id="PF00892"/>
    </source>
</evidence>
<dbReference type="Pfam" id="PF00892">
    <property type="entry name" value="EamA"/>
    <property type="match status" value="2"/>
</dbReference>
<comment type="similarity">
    <text evidence="2">Belongs to the EamA transporter family.</text>
</comment>
<dbReference type="GO" id="GO:0016020">
    <property type="term" value="C:membrane"/>
    <property type="evidence" value="ECO:0007669"/>
    <property type="project" value="InterPro"/>
</dbReference>
<evidence type="ECO:0000256" key="2">
    <source>
        <dbReference type="ARBA" id="ARBA00007362"/>
    </source>
</evidence>
<feature type="transmembrane region" description="Helical" evidence="3">
    <location>
        <begin position="214"/>
        <end position="235"/>
    </location>
</feature>
<dbReference type="EMBL" id="WUUL01000005">
    <property type="protein sequence ID" value="MXQ53798.1"/>
    <property type="molecule type" value="Genomic_DNA"/>
</dbReference>
<name>A0A6I4VTH2_9BACL</name>
<keyword evidence="3" id="KW-0812">Transmembrane</keyword>
<dbReference type="PANTHER" id="PTHR22911:SF137">
    <property type="entry name" value="SOLUTE CARRIER FAMILY 35 MEMBER G2-RELATED"/>
    <property type="match status" value="1"/>
</dbReference>
<sequence length="286" mass="30936">MEGFLLGLLSALSFGTADFVAGLTSRRIGSYTTLFYMQIVGVIGLGAYLLFNGNWNVYIDHMDAVGMAMLFMGIDLIGILCLYQGLATGNISVVAPITSSFAAVTVTLAVIFGERPSLIVVIGIILSIAGVIFASQKFGSISNKEKFTLSNKGTLWAILSSLFLGIAFFGLKYPTLEIGPFMTVWIGRLQSVILLPLILVIANQKWRKPKKKSIYQLILVGALDVIAILSYNFGLLQADTTIVITLTSLFAVVTIIWGLLFLSEKLKWNQIVGITSILAGLILIAQ</sequence>
<comment type="caution">
    <text evidence="5">The sequence shown here is derived from an EMBL/GenBank/DDBJ whole genome shotgun (WGS) entry which is preliminary data.</text>
</comment>
<evidence type="ECO:0000256" key="3">
    <source>
        <dbReference type="SAM" id="Phobius"/>
    </source>
</evidence>
<feature type="transmembrane region" description="Helical" evidence="3">
    <location>
        <begin position="118"/>
        <end position="135"/>
    </location>
</feature>
<gene>
    <name evidence="5" type="ORF">GSM42_08680</name>
</gene>
<keyword evidence="6" id="KW-1185">Reference proteome</keyword>
<evidence type="ECO:0000313" key="5">
    <source>
        <dbReference type="EMBL" id="MXQ53798.1"/>
    </source>
</evidence>
<comment type="subcellular location">
    <subcellularLocation>
        <location evidence="1">Endomembrane system</location>
        <topology evidence="1">Multi-pass membrane protein</topology>
    </subcellularLocation>
</comment>
<dbReference type="Gene3D" id="1.10.3730.20">
    <property type="match status" value="2"/>
</dbReference>
<evidence type="ECO:0000256" key="1">
    <source>
        <dbReference type="ARBA" id="ARBA00004127"/>
    </source>
</evidence>
<keyword evidence="3" id="KW-1133">Transmembrane helix</keyword>
<feature type="transmembrane region" description="Helical" evidence="3">
    <location>
        <begin position="242"/>
        <end position="262"/>
    </location>
</feature>
<dbReference type="Proteomes" id="UP000430692">
    <property type="component" value="Unassembled WGS sequence"/>
</dbReference>
<reference evidence="5 6" key="1">
    <citation type="submission" date="2019-12" db="EMBL/GenBank/DDBJ databases">
        <title>Whole-genome analyses of novel actinobacteria.</title>
        <authorList>
            <person name="Sahin N."/>
            <person name="Saygin H."/>
        </authorList>
    </citation>
    <scope>NUCLEOTIDE SEQUENCE [LARGE SCALE GENOMIC DNA]</scope>
    <source>
        <strain evidence="5 6">KC615</strain>
    </source>
</reference>
<accession>A0A6I4VTH2</accession>
<feature type="domain" description="EamA" evidence="4">
    <location>
        <begin position="152"/>
        <end position="285"/>
    </location>
</feature>
<dbReference type="InterPro" id="IPR000620">
    <property type="entry name" value="EamA_dom"/>
</dbReference>
<organism evidence="5 6">
    <name type="scientific">Shimazuella alba</name>
    <dbReference type="NCBI Taxonomy" id="2690964"/>
    <lineage>
        <taxon>Bacteria</taxon>
        <taxon>Bacillati</taxon>
        <taxon>Bacillota</taxon>
        <taxon>Bacilli</taxon>
        <taxon>Bacillales</taxon>
        <taxon>Thermoactinomycetaceae</taxon>
        <taxon>Shimazuella</taxon>
    </lineage>
</organism>
<feature type="transmembrane region" description="Helical" evidence="3">
    <location>
        <begin position="268"/>
        <end position="285"/>
    </location>
</feature>
<feature type="transmembrane region" description="Helical" evidence="3">
    <location>
        <begin position="185"/>
        <end position="202"/>
    </location>
</feature>
<dbReference type="SUPFAM" id="SSF103481">
    <property type="entry name" value="Multidrug resistance efflux transporter EmrE"/>
    <property type="match status" value="2"/>
</dbReference>
<keyword evidence="3" id="KW-0472">Membrane</keyword>
<proteinExistence type="inferred from homology"/>
<feature type="transmembrane region" description="Helical" evidence="3">
    <location>
        <begin position="64"/>
        <end position="85"/>
    </location>
</feature>
<dbReference type="RefSeq" id="WP_160801158.1">
    <property type="nucleotide sequence ID" value="NZ_WUUL01000005.1"/>
</dbReference>
<evidence type="ECO:0000313" key="6">
    <source>
        <dbReference type="Proteomes" id="UP000430692"/>
    </source>
</evidence>
<feature type="transmembrane region" description="Helical" evidence="3">
    <location>
        <begin position="91"/>
        <end position="111"/>
    </location>
</feature>
<feature type="domain" description="EamA" evidence="4">
    <location>
        <begin position="3"/>
        <end position="135"/>
    </location>
</feature>
<dbReference type="InterPro" id="IPR037185">
    <property type="entry name" value="EmrE-like"/>
</dbReference>
<feature type="transmembrane region" description="Helical" evidence="3">
    <location>
        <begin position="33"/>
        <end position="52"/>
    </location>
</feature>
<feature type="transmembrane region" description="Helical" evidence="3">
    <location>
        <begin position="155"/>
        <end position="173"/>
    </location>
</feature>
<dbReference type="AlphaFoldDB" id="A0A6I4VTH2"/>